<protein>
    <submittedName>
        <fullName evidence="3">YheO-like PAS domain protein</fullName>
    </submittedName>
</protein>
<evidence type="ECO:0000259" key="2">
    <source>
        <dbReference type="Pfam" id="PF13309"/>
    </source>
</evidence>
<feature type="domain" description="Transcriptional regulator DauR-like HTH" evidence="2">
    <location>
        <begin position="160"/>
        <end position="218"/>
    </location>
</feature>
<dbReference type="PANTHER" id="PTHR35568">
    <property type="entry name" value="TRANSCRIPTIONAL REGULATOR DAUR"/>
    <property type="match status" value="1"/>
</dbReference>
<reference evidence="3 4" key="1">
    <citation type="submission" date="2020-01" db="EMBL/GenBank/DDBJ databases">
        <title>Anaeroalcalibacter tamaniensis gen. nov., sp. nov., moderately halophilic strictly anaerobic fermenter bacterium from mud volcano of Taman peninsula.</title>
        <authorList>
            <person name="Frolova A."/>
            <person name="Merkel A.Y."/>
            <person name="Slobodkin A.I."/>
        </authorList>
    </citation>
    <scope>NUCLEOTIDE SEQUENCE [LARGE SCALE GENOMIC DNA]</scope>
    <source>
        <strain evidence="3 4">F-3ap</strain>
    </source>
</reference>
<name>A0A7X5HV64_9FIRM</name>
<accession>A0A7X5HV64</accession>
<dbReference type="Pfam" id="PF13309">
    <property type="entry name" value="HTH_22"/>
    <property type="match status" value="1"/>
</dbReference>
<dbReference type="PANTHER" id="PTHR35568:SF1">
    <property type="entry name" value="TRANSCRIPTIONAL REGULATOR DAUR"/>
    <property type="match status" value="1"/>
</dbReference>
<gene>
    <name evidence="3" type="ORF">GXN74_04695</name>
</gene>
<feature type="domain" description="YheO-like" evidence="1">
    <location>
        <begin position="7"/>
        <end position="118"/>
    </location>
</feature>
<comment type="caution">
    <text evidence="3">The sequence shown here is derived from an EMBL/GenBank/DDBJ whole genome shotgun (WGS) entry which is preliminary data.</text>
</comment>
<dbReference type="EMBL" id="JAAEEH010000009">
    <property type="protein sequence ID" value="NDL67046.1"/>
    <property type="molecule type" value="Genomic_DNA"/>
</dbReference>
<organism evidence="3 4">
    <name type="scientific">Anaerotalea alkaliphila</name>
    <dbReference type="NCBI Taxonomy" id="2662126"/>
    <lineage>
        <taxon>Bacteria</taxon>
        <taxon>Bacillati</taxon>
        <taxon>Bacillota</taxon>
        <taxon>Clostridia</taxon>
        <taxon>Eubacteriales</taxon>
        <taxon>Anaerotalea</taxon>
    </lineage>
</organism>
<evidence type="ECO:0000313" key="3">
    <source>
        <dbReference type="EMBL" id="NDL67046.1"/>
    </source>
</evidence>
<dbReference type="Proteomes" id="UP000461585">
    <property type="component" value="Unassembled WGS sequence"/>
</dbReference>
<evidence type="ECO:0000259" key="1">
    <source>
        <dbReference type="Pfam" id="PF08348"/>
    </source>
</evidence>
<dbReference type="InterPro" id="IPR013559">
    <property type="entry name" value="YheO"/>
</dbReference>
<dbReference type="InterPro" id="IPR039446">
    <property type="entry name" value="DauR-like"/>
</dbReference>
<dbReference type="Pfam" id="PF08348">
    <property type="entry name" value="PAS_6"/>
    <property type="match status" value="1"/>
</dbReference>
<dbReference type="InterPro" id="IPR039445">
    <property type="entry name" value="DauR-like_HTH"/>
</dbReference>
<proteinExistence type="predicted"/>
<dbReference type="RefSeq" id="WP_162369772.1">
    <property type="nucleotide sequence ID" value="NZ_JAAEEH010000009.1"/>
</dbReference>
<keyword evidence="4" id="KW-1185">Reference proteome</keyword>
<dbReference type="AlphaFoldDB" id="A0A7X5HV64"/>
<evidence type="ECO:0000313" key="4">
    <source>
        <dbReference type="Proteomes" id="UP000461585"/>
    </source>
</evidence>
<sequence length="222" mass="25055">MRCNDIREMIPLVKFLGKVLGPNAEVVLHDLKNYDNSIVAIENGHISGRKPGGPVTDLVLSVIKNKRYEKEDFVTNYTGKSKSGNLLKSSTFYLKNDRSELIGLLCTNIDMSVYMDLDKKLRQIINYDLEEDVFGQEPLPEQPGRVDENFGESLEDLTASSIESIVSEYGVTPGRMSPDEKIEIVRQLNEKGVFLLKGEVSRVAKYLNVSDATVYRYLSKIR</sequence>